<evidence type="ECO:0000313" key="2">
    <source>
        <dbReference type="Proteomes" id="UP001642487"/>
    </source>
</evidence>
<reference evidence="1 2" key="1">
    <citation type="submission" date="2024-03" db="EMBL/GenBank/DDBJ databases">
        <authorList>
            <person name="Gkanogiannis A."/>
            <person name="Becerra Lopez-Lavalle L."/>
        </authorList>
    </citation>
    <scope>NUCLEOTIDE SEQUENCE [LARGE SCALE GENOMIC DNA]</scope>
</reference>
<organism evidence="1 2">
    <name type="scientific">Citrullus colocynthis</name>
    <name type="common">colocynth</name>
    <dbReference type="NCBI Taxonomy" id="252529"/>
    <lineage>
        <taxon>Eukaryota</taxon>
        <taxon>Viridiplantae</taxon>
        <taxon>Streptophyta</taxon>
        <taxon>Embryophyta</taxon>
        <taxon>Tracheophyta</taxon>
        <taxon>Spermatophyta</taxon>
        <taxon>Magnoliopsida</taxon>
        <taxon>eudicotyledons</taxon>
        <taxon>Gunneridae</taxon>
        <taxon>Pentapetalae</taxon>
        <taxon>rosids</taxon>
        <taxon>fabids</taxon>
        <taxon>Cucurbitales</taxon>
        <taxon>Cucurbitaceae</taxon>
        <taxon>Benincaseae</taxon>
        <taxon>Citrullus</taxon>
    </lineage>
</organism>
<sequence length="99" mass="11332">MARMVTTALNKLTSIYKVRYFDGDVPNEEQGDPARHQDVSIQPDVQNEYPTTPIDHFTYSSMMPTSSTFKLFPTTLSMLNIEEAQTSQARQDIHNQYVT</sequence>
<keyword evidence="2" id="KW-1185">Reference proteome</keyword>
<evidence type="ECO:0000313" key="1">
    <source>
        <dbReference type="EMBL" id="CAK9309010.1"/>
    </source>
</evidence>
<gene>
    <name evidence="1" type="ORF">CITCOLO1_LOCUS532</name>
</gene>
<name>A0ABP0XN82_9ROSI</name>
<dbReference type="EMBL" id="OZ021735">
    <property type="protein sequence ID" value="CAK9309010.1"/>
    <property type="molecule type" value="Genomic_DNA"/>
</dbReference>
<accession>A0ABP0XN82</accession>
<proteinExistence type="predicted"/>
<protein>
    <submittedName>
        <fullName evidence="1">Uncharacterized protein</fullName>
    </submittedName>
</protein>
<dbReference type="Proteomes" id="UP001642487">
    <property type="component" value="Chromosome 1"/>
</dbReference>